<evidence type="ECO:0000256" key="2">
    <source>
        <dbReference type="ARBA" id="ARBA00023043"/>
    </source>
</evidence>
<keyword evidence="6" id="KW-1185">Reference proteome</keyword>
<feature type="repeat" description="ANK" evidence="3">
    <location>
        <begin position="57"/>
        <end position="86"/>
    </location>
</feature>
<dbReference type="PANTHER" id="PTHR24198">
    <property type="entry name" value="ANKYRIN REPEAT AND PROTEIN KINASE DOMAIN-CONTAINING PROTEIN"/>
    <property type="match status" value="1"/>
</dbReference>
<evidence type="ECO:0000256" key="3">
    <source>
        <dbReference type="PROSITE-ProRule" id="PRU00023"/>
    </source>
</evidence>
<feature type="repeat" description="ANK" evidence="3">
    <location>
        <begin position="18"/>
        <end position="54"/>
    </location>
</feature>
<evidence type="ECO:0000313" key="5">
    <source>
        <dbReference type="EMBL" id="WIA14595.1"/>
    </source>
</evidence>
<evidence type="ECO:0000313" key="6">
    <source>
        <dbReference type="Proteomes" id="UP001244341"/>
    </source>
</evidence>
<dbReference type="EMBL" id="CP126212">
    <property type="protein sequence ID" value="WIA14595.1"/>
    <property type="molecule type" value="Genomic_DNA"/>
</dbReference>
<dbReference type="Gene3D" id="1.25.40.20">
    <property type="entry name" value="Ankyrin repeat-containing domain"/>
    <property type="match status" value="2"/>
</dbReference>
<dbReference type="SUPFAM" id="SSF48403">
    <property type="entry name" value="Ankyrin repeat"/>
    <property type="match status" value="1"/>
</dbReference>
<sequence length="341" mass="35675">MAQLLLRYGASVDALRSGDMSPLHYAIGCRIASQQVPLVQLLLQNGTDVNAASAIGTPLIMAAYNQSTQLVRLLLQAGADVNAVTPADSPVPYVRSCTALAAAVKAQHAEIVGLLLAAGADPLLPVSNGCTPFLLAVAMGYSAVVQRGKEDVLALLLPRLPASGPGSLNDAGSESGAASLNLAVMENHAGVVQQLLAAGAQVDALHSGSATALHIAAAMGKEKIVQLLLKAGASTEIQNCAGMTPLYVVSSPCRHPNCDGSGPEARRQIMALLLSRGACADPWAAQERDASTRDQQQQQQQQQRVPVSAEERQRVQQLARELAAQRRKQGRVASKGRNKRL</sequence>
<dbReference type="PROSITE" id="PS50297">
    <property type="entry name" value="ANK_REP_REGION"/>
    <property type="match status" value="3"/>
</dbReference>
<dbReference type="Proteomes" id="UP001244341">
    <property type="component" value="Chromosome 5b"/>
</dbReference>
<evidence type="ECO:0008006" key="7">
    <source>
        <dbReference type="Google" id="ProtNLM"/>
    </source>
</evidence>
<keyword evidence="1" id="KW-0677">Repeat</keyword>
<name>A0ABY8TZL4_TETOB</name>
<dbReference type="Pfam" id="PF12796">
    <property type="entry name" value="Ank_2"/>
    <property type="match status" value="2"/>
</dbReference>
<feature type="region of interest" description="Disordered" evidence="4">
    <location>
        <begin position="284"/>
        <end position="341"/>
    </location>
</feature>
<feature type="repeat" description="ANK" evidence="3">
    <location>
        <begin position="208"/>
        <end position="240"/>
    </location>
</feature>
<dbReference type="InterPro" id="IPR002110">
    <property type="entry name" value="Ankyrin_rpt"/>
</dbReference>
<reference evidence="5 6" key="1">
    <citation type="submission" date="2023-05" db="EMBL/GenBank/DDBJ databases">
        <title>A 100% complete, gapless, phased diploid assembly of the Scenedesmus obliquus UTEX 3031 genome.</title>
        <authorList>
            <person name="Biondi T.C."/>
            <person name="Hanschen E.R."/>
            <person name="Kwon T."/>
            <person name="Eng W."/>
            <person name="Kruse C.P.S."/>
            <person name="Koehler S.I."/>
            <person name="Kunde Y."/>
            <person name="Gleasner C.D."/>
            <person name="You Mak K.T."/>
            <person name="Polle J."/>
            <person name="Hovde B.T."/>
            <person name="Starkenburg S.R."/>
        </authorList>
    </citation>
    <scope>NUCLEOTIDE SEQUENCE [LARGE SCALE GENOMIC DNA]</scope>
    <source>
        <strain evidence="5 6">DOE0152z</strain>
    </source>
</reference>
<feature type="compositionally biased region" description="Basic residues" evidence="4">
    <location>
        <begin position="325"/>
        <end position="341"/>
    </location>
</feature>
<dbReference type="PANTHER" id="PTHR24198:SF165">
    <property type="entry name" value="ANKYRIN REPEAT-CONTAINING PROTEIN-RELATED"/>
    <property type="match status" value="1"/>
</dbReference>
<gene>
    <name evidence="5" type="ORF">OEZ85_003107</name>
</gene>
<dbReference type="SMART" id="SM00248">
    <property type="entry name" value="ANK"/>
    <property type="match status" value="6"/>
</dbReference>
<evidence type="ECO:0000256" key="1">
    <source>
        <dbReference type="ARBA" id="ARBA00022737"/>
    </source>
</evidence>
<organism evidence="5 6">
    <name type="scientific">Tetradesmus obliquus</name>
    <name type="common">Green alga</name>
    <name type="synonym">Acutodesmus obliquus</name>
    <dbReference type="NCBI Taxonomy" id="3088"/>
    <lineage>
        <taxon>Eukaryota</taxon>
        <taxon>Viridiplantae</taxon>
        <taxon>Chlorophyta</taxon>
        <taxon>core chlorophytes</taxon>
        <taxon>Chlorophyceae</taxon>
        <taxon>CS clade</taxon>
        <taxon>Sphaeropleales</taxon>
        <taxon>Scenedesmaceae</taxon>
        <taxon>Tetradesmus</taxon>
    </lineage>
</organism>
<feature type="repeat" description="ANK" evidence="3">
    <location>
        <begin position="175"/>
        <end position="207"/>
    </location>
</feature>
<keyword evidence="2 3" id="KW-0040">ANK repeat</keyword>
<evidence type="ECO:0000256" key="4">
    <source>
        <dbReference type="SAM" id="MobiDB-lite"/>
    </source>
</evidence>
<dbReference type="PROSITE" id="PS50088">
    <property type="entry name" value="ANK_REPEAT"/>
    <property type="match status" value="4"/>
</dbReference>
<accession>A0ABY8TZL4</accession>
<proteinExistence type="predicted"/>
<dbReference type="InterPro" id="IPR036770">
    <property type="entry name" value="Ankyrin_rpt-contain_sf"/>
</dbReference>
<protein>
    <recommendedName>
        <fullName evidence="7">Ankyrin repeat-containing domain protein</fullName>
    </recommendedName>
</protein>